<accession>A0A6A5QD26</accession>
<evidence type="ECO:0000313" key="4">
    <source>
        <dbReference type="Proteomes" id="UP000800096"/>
    </source>
</evidence>
<feature type="region of interest" description="Disordered" evidence="1">
    <location>
        <begin position="155"/>
        <end position="219"/>
    </location>
</feature>
<feature type="compositionally biased region" description="Low complexity" evidence="1">
    <location>
        <begin position="528"/>
        <end position="540"/>
    </location>
</feature>
<evidence type="ECO:0000256" key="1">
    <source>
        <dbReference type="SAM" id="MobiDB-lite"/>
    </source>
</evidence>
<reference evidence="3" key="1">
    <citation type="journal article" date="2020" name="Stud. Mycol.">
        <title>101 Dothideomycetes genomes: a test case for predicting lifestyles and emergence of pathogens.</title>
        <authorList>
            <person name="Haridas S."/>
            <person name="Albert R."/>
            <person name="Binder M."/>
            <person name="Bloem J."/>
            <person name="Labutti K."/>
            <person name="Salamov A."/>
            <person name="Andreopoulos B."/>
            <person name="Baker S."/>
            <person name="Barry K."/>
            <person name="Bills G."/>
            <person name="Bluhm B."/>
            <person name="Cannon C."/>
            <person name="Castanera R."/>
            <person name="Culley D."/>
            <person name="Daum C."/>
            <person name="Ezra D."/>
            <person name="Gonzalez J."/>
            <person name="Henrissat B."/>
            <person name="Kuo A."/>
            <person name="Liang C."/>
            <person name="Lipzen A."/>
            <person name="Lutzoni F."/>
            <person name="Magnuson J."/>
            <person name="Mondo S."/>
            <person name="Nolan M."/>
            <person name="Ohm R."/>
            <person name="Pangilinan J."/>
            <person name="Park H.-J."/>
            <person name="Ramirez L."/>
            <person name="Alfaro M."/>
            <person name="Sun H."/>
            <person name="Tritt A."/>
            <person name="Yoshinaga Y."/>
            <person name="Zwiers L.-H."/>
            <person name="Turgeon B."/>
            <person name="Goodwin S."/>
            <person name="Spatafora J."/>
            <person name="Crous P."/>
            <person name="Grigoriev I."/>
        </authorList>
    </citation>
    <scope>NUCLEOTIDE SEQUENCE</scope>
    <source>
        <strain evidence="3">HMLAC05119</strain>
    </source>
</reference>
<feature type="compositionally biased region" description="Basic and acidic residues" evidence="1">
    <location>
        <begin position="255"/>
        <end position="265"/>
    </location>
</feature>
<dbReference type="CDD" id="cd11392">
    <property type="entry name" value="bHLH_ScPHO4_like"/>
    <property type="match status" value="1"/>
</dbReference>
<protein>
    <recommendedName>
        <fullName evidence="2">BHLH domain-containing protein</fullName>
    </recommendedName>
</protein>
<organism evidence="3 4">
    <name type="scientific">Ampelomyces quisqualis</name>
    <name type="common">Powdery mildew agent</name>
    <dbReference type="NCBI Taxonomy" id="50730"/>
    <lineage>
        <taxon>Eukaryota</taxon>
        <taxon>Fungi</taxon>
        <taxon>Dikarya</taxon>
        <taxon>Ascomycota</taxon>
        <taxon>Pezizomycotina</taxon>
        <taxon>Dothideomycetes</taxon>
        <taxon>Pleosporomycetidae</taxon>
        <taxon>Pleosporales</taxon>
        <taxon>Pleosporineae</taxon>
        <taxon>Phaeosphaeriaceae</taxon>
        <taxon>Ampelomyces</taxon>
    </lineage>
</organism>
<feature type="compositionally biased region" description="Basic residues" evidence="1">
    <location>
        <begin position="203"/>
        <end position="212"/>
    </location>
</feature>
<feature type="region of interest" description="Disordered" evidence="1">
    <location>
        <begin position="356"/>
        <end position="377"/>
    </location>
</feature>
<dbReference type="InterPro" id="IPR036638">
    <property type="entry name" value="HLH_DNA-bd_sf"/>
</dbReference>
<dbReference type="EMBL" id="ML979138">
    <property type="protein sequence ID" value="KAF1913495.1"/>
    <property type="molecule type" value="Genomic_DNA"/>
</dbReference>
<feature type="compositionally biased region" description="Low complexity" evidence="1">
    <location>
        <begin position="581"/>
        <end position="590"/>
    </location>
</feature>
<feature type="region of interest" description="Disordered" evidence="1">
    <location>
        <begin position="581"/>
        <end position="613"/>
    </location>
</feature>
<gene>
    <name evidence="3" type="ORF">BDU57DRAFT_456409</name>
</gene>
<dbReference type="InterPro" id="IPR011598">
    <property type="entry name" value="bHLH_dom"/>
</dbReference>
<evidence type="ECO:0000259" key="2">
    <source>
        <dbReference type="PROSITE" id="PS50888"/>
    </source>
</evidence>
<dbReference type="GO" id="GO:0046983">
    <property type="term" value="F:protein dimerization activity"/>
    <property type="evidence" value="ECO:0007669"/>
    <property type="project" value="InterPro"/>
</dbReference>
<keyword evidence="4" id="KW-1185">Reference proteome</keyword>
<feature type="domain" description="BHLH" evidence="2">
    <location>
        <begin position="488"/>
        <end position="553"/>
    </location>
</feature>
<sequence length="613" mass="66824">MEDLINFDTLGLDLERFNYSADFNNHDFSTTPQLPQYPHNGAQGGQQHNMSTFDYSMGQFSQAGTPVFPHAPDHMFRPHHGVPPTPNSVEMHGDPNRYVQQMDSQHALFDQRYHRAKDDASFTPLVSPAVTPHDARFQVPEFTVPGAYFSPLTSPALNAQSHRHPYQHAQTTTSGSSAGQSPADVDMDMLGEPALTQQETGRKLRSTNKRNPPRLTNPTTRILQSPIVKPGRRKATMSSLIPPKEVSELMQEARGLDVSHSRTGSETDSISPEPMLSEMRPPPKPDSLTQSPAMMAQMNSQSATPATPASLMRIHPSPNFTHSQEPPPMMEDLTLPEASLERTALARIDAAIRQGEQDTPRMSARKTPKMGPLSTPGAFMTGRPSPLIEAASTPTSPAFSMTNGKKGDVKLARNPKKRNSTCSTLVSPALLPKISPSIQSLLPEGNKRSTDNTHALLLASKSNYQNILDGTTVPGVVYPTSLSTNLTSKRTSHKIAEQGRRNRINMALQEMQALLPSPLIAAQDAKSPESSAAQSSNSKAAKVESAIDYIKQLKQEVSDRDRLIEFKDQEMEQLRKELAALRRSSSVRSAPGGGAEAQLESEPVSTPSTDSGT</sequence>
<dbReference type="AlphaFoldDB" id="A0A6A5QD26"/>
<feature type="region of interest" description="Disordered" evidence="1">
    <location>
        <begin position="390"/>
        <end position="422"/>
    </location>
</feature>
<feature type="region of interest" description="Disordered" evidence="1">
    <location>
        <begin position="522"/>
        <end position="541"/>
    </location>
</feature>
<proteinExistence type="predicted"/>
<feature type="region of interest" description="Disordered" evidence="1">
    <location>
        <begin position="255"/>
        <end position="291"/>
    </location>
</feature>
<name>A0A6A5QD26_AMPQU</name>
<dbReference type="OrthoDB" id="5344169at2759"/>
<dbReference type="Gene3D" id="4.10.280.10">
    <property type="entry name" value="Helix-loop-helix DNA-binding domain"/>
    <property type="match status" value="1"/>
</dbReference>
<evidence type="ECO:0000313" key="3">
    <source>
        <dbReference type="EMBL" id="KAF1913495.1"/>
    </source>
</evidence>
<dbReference type="FunFam" id="4.10.280.10:FF:000099">
    <property type="entry name" value="Myc-family transcription factor"/>
    <property type="match status" value="1"/>
</dbReference>
<dbReference type="SMART" id="SM00353">
    <property type="entry name" value="HLH"/>
    <property type="match status" value="1"/>
</dbReference>
<dbReference type="SUPFAM" id="SSF47459">
    <property type="entry name" value="HLH, helix-loop-helix DNA-binding domain"/>
    <property type="match status" value="1"/>
</dbReference>
<feature type="compositionally biased region" description="Low complexity" evidence="1">
    <location>
        <begin position="169"/>
        <end position="181"/>
    </location>
</feature>
<dbReference type="Proteomes" id="UP000800096">
    <property type="component" value="Unassembled WGS sequence"/>
</dbReference>
<dbReference type="Pfam" id="PF00010">
    <property type="entry name" value="HLH"/>
    <property type="match status" value="1"/>
</dbReference>
<feature type="compositionally biased region" description="Polar residues" evidence="1">
    <location>
        <begin position="603"/>
        <end position="613"/>
    </location>
</feature>
<feature type="compositionally biased region" description="Polar residues" evidence="1">
    <location>
        <begin position="392"/>
        <end position="403"/>
    </location>
</feature>
<dbReference type="PROSITE" id="PS50888">
    <property type="entry name" value="BHLH"/>
    <property type="match status" value="1"/>
</dbReference>